<proteinExistence type="predicted"/>
<evidence type="ECO:0000313" key="2">
    <source>
        <dbReference type="Proteomes" id="UP000008068"/>
    </source>
</evidence>
<dbReference type="HOGENOM" id="CLU_3353586_0_0_1"/>
<gene>
    <name evidence="1" type="ORF">CAEBREN_12664</name>
</gene>
<keyword evidence="2" id="KW-1185">Reference proteome</keyword>
<sequence>KLFRSEILALKPTVFEFFTIAISLFHREDLFRSVANA</sequence>
<reference evidence="2" key="1">
    <citation type="submission" date="2011-07" db="EMBL/GenBank/DDBJ databases">
        <authorList>
            <consortium name="Caenorhabditis brenneri Sequencing and Analysis Consortium"/>
            <person name="Wilson R.K."/>
        </authorList>
    </citation>
    <scope>NUCLEOTIDE SEQUENCE [LARGE SCALE GENOMIC DNA]</scope>
    <source>
        <strain evidence="2">PB2801</strain>
    </source>
</reference>
<organism evidence="2">
    <name type="scientific">Caenorhabditis brenneri</name>
    <name type="common">Nematode worm</name>
    <dbReference type="NCBI Taxonomy" id="135651"/>
    <lineage>
        <taxon>Eukaryota</taxon>
        <taxon>Metazoa</taxon>
        <taxon>Ecdysozoa</taxon>
        <taxon>Nematoda</taxon>
        <taxon>Chromadorea</taxon>
        <taxon>Rhabditida</taxon>
        <taxon>Rhabditina</taxon>
        <taxon>Rhabditomorpha</taxon>
        <taxon>Rhabditoidea</taxon>
        <taxon>Rhabditidae</taxon>
        <taxon>Peloderinae</taxon>
        <taxon>Caenorhabditis</taxon>
    </lineage>
</organism>
<accession>G0P4F1</accession>
<dbReference type="EMBL" id="GL380062">
    <property type="protein sequence ID" value="EGT44714.1"/>
    <property type="molecule type" value="Genomic_DNA"/>
</dbReference>
<evidence type="ECO:0000313" key="1">
    <source>
        <dbReference type="EMBL" id="EGT44714.1"/>
    </source>
</evidence>
<dbReference type="Proteomes" id="UP000008068">
    <property type="component" value="Unassembled WGS sequence"/>
</dbReference>
<feature type="non-terminal residue" evidence="1">
    <location>
        <position position="1"/>
    </location>
</feature>
<dbReference type="AlphaFoldDB" id="G0P4F1"/>
<dbReference type="InParanoid" id="G0P4F1"/>
<protein>
    <submittedName>
        <fullName evidence="1">Uncharacterized protein</fullName>
    </submittedName>
</protein>
<name>G0P4F1_CAEBE</name>